<evidence type="ECO:0000313" key="1">
    <source>
        <dbReference type="EMBL" id="AMP05571.1"/>
    </source>
</evidence>
<gene>
    <name evidence="1" type="ORF">CPter91_3240</name>
</gene>
<reference evidence="1 2" key="1">
    <citation type="submission" date="2015-11" db="EMBL/GenBank/DDBJ databases">
        <title>Exploring the genomic traits of fungus-feeding bacterial genus Collimonas.</title>
        <authorList>
            <person name="Song C."/>
            <person name="Schmidt R."/>
            <person name="de Jager V."/>
            <person name="Krzyzanowska D."/>
            <person name="Jongedijk E."/>
            <person name="Cankar K."/>
            <person name="Beekwilder J."/>
            <person name="van Veen A."/>
            <person name="de Boer W."/>
            <person name="van Veen J.A."/>
            <person name="Garbeva P."/>
        </authorList>
    </citation>
    <scope>NUCLEOTIDE SEQUENCE [LARGE SCALE GENOMIC DNA]</scope>
    <source>
        <strain evidence="1 2">Ter91</strain>
    </source>
</reference>
<dbReference type="AlphaFoldDB" id="A0A127Q6B6"/>
<dbReference type="Proteomes" id="UP000074561">
    <property type="component" value="Chromosome"/>
</dbReference>
<protein>
    <submittedName>
        <fullName evidence="1">Uncharacterized protein</fullName>
    </submittedName>
</protein>
<dbReference type="STRING" id="279113.CPter91_3240"/>
<dbReference type="PATRIC" id="fig|279113.9.peg.3200"/>
<sequence>MLLSSMTDDRDDAVADALAPGVDNGDVNDAIIMSLRRELP</sequence>
<accession>A0A127Q6B6</accession>
<evidence type="ECO:0000313" key="2">
    <source>
        <dbReference type="Proteomes" id="UP000074561"/>
    </source>
</evidence>
<dbReference type="EMBL" id="CP013234">
    <property type="protein sequence ID" value="AMP05571.1"/>
    <property type="molecule type" value="Genomic_DNA"/>
</dbReference>
<organism evidence="1 2">
    <name type="scientific">Collimonas pratensis</name>
    <dbReference type="NCBI Taxonomy" id="279113"/>
    <lineage>
        <taxon>Bacteria</taxon>
        <taxon>Pseudomonadati</taxon>
        <taxon>Pseudomonadota</taxon>
        <taxon>Betaproteobacteria</taxon>
        <taxon>Burkholderiales</taxon>
        <taxon>Oxalobacteraceae</taxon>
        <taxon>Collimonas</taxon>
    </lineage>
</organism>
<name>A0A127Q6B6_9BURK</name>
<proteinExistence type="predicted"/>
<dbReference type="KEGG" id="cpra:CPter91_3240"/>